<comment type="caution">
    <text evidence="2">The sequence shown here is derived from an EMBL/GenBank/DDBJ whole genome shotgun (WGS) entry which is preliminary data.</text>
</comment>
<dbReference type="Proteomes" id="UP000298424">
    <property type="component" value="Unassembled WGS sequence"/>
</dbReference>
<dbReference type="InterPro" id="IPR025962">
    <property type="entry name" value="SdpI/YhfL"/>
</dbReference>
<evidence type="ECO:0008006" key="4">
    <source>
        <dbReference type="Google" id="ProtNLM"/>
    </source>
</evidence>
<evidence type="ECO:0000313" key="3">
    <source>
        <dbReference type="Proteomes" id="UP000298424"/>
    </source>
</evidence>
<feature type="transmembrane region" description="Helical" evidence="1">
    <location>
        <begin position="47"/>
        <end position="67"/>
    </location>
</feature>
<name>A0A4V6QHZ3_9MICO</name>
<keyword evidence="1" id="KW-0472">Membrane</keyword>
<evidence type="ECO:0000256" key="1">
    <source>
        <dbReference type="SAM" id="Phobius"/>
    </source>
</evidence>
<protein>
    <recommendedName>
        <fullName evidence="4">SdpI family protein</fullName>
    </recommendedName>
</protein>
<organism evidence="2 3">
    <name type="scientific">Cryobacterium lyxosi</name>
    <dbReference type="NCBI Taxonomy" id="1259228"/>
    <lineage>
        <taxon>Bacteria</taxon>
        <taxon>Bacillati</taxon>
        <taxon>Actinomycetota</taxon>
        <taxon>Actinomycetes</taxon>
        <taxon>Micrococcales</taxon>
        <taxon>Microbacteriaceae</taxon>
        <taxon>Cryobacterium</taxon>
    </lineage>
</organism>
<keyword evidence="1" id="KW-0812">Transmembrane</keyword>
<reference evidence="2 3" key="1">
    <citation type="submission" date="2019-03" db="EMBL/GenBank/DDBJ databases">
        <title>Genomics of glacier-inhabiting Cryobacterium strains.</title>
        <authorList>
            <person name="Liu Q."/>
            <person name="Xin Y.-H."/>
        </authorList>
    </citation>
    <scope>NUCLEOTIDE SEQUENCE [LARGE SCALE GENOMIC DNA]</scope>
    <source>
        <strain evidence="2 3">TMT1-1</strain>
    </source>
</reference>
<keyword evidence="1" id="KW-1133">Transmembrane helix</keyword>
<sequence>MSLVMIGLAIIQHRGGLSRNMAIGIRTKHTLASDQAWSSAQESATPYLIAIATVAGSHAGALLTVQLSGYSEILGNILALSGFLIIVAIALLAMRAANRAAKSSE</sequence>
<evidence type="ECO:0000313" key="2">
    <source>
        <dbReference type="EMBL" id="TFD23958.1"/>
    </source>
</evidence>
<dbReference type="AlphaFoldDB" id="A0A4V6QHZ3"/>
<gene>
    <name evidence="2" type="ORF">E3T27_14340</name>
</gene>
<keyword evidence="3" id="KW-1185">Reference proteome</keyword>
<accession>A0A4V6QHZ3</accession>
<proteinExistence type="predicted"/>
<feature type="transmembrane region" description="Helical" evidence="1">
    <location>
        <begin position="73"/>
        <end position="94"/>
    </location>
</feature>
<dbReference type="RefSeq" id="WP_134573512.1">
    <property type="nucleotide sequence ID" value="NZ_SOGT01000015.1"/>
</dbReference>
<dbReference type="Pfam" id="PF13630">
    <property type="entry name" value="SdpI"/>
    <property type="match status" value="1"/>
</dbReference>
<dbReference type="EMBL" id="SOGT01000015">
    <property type="protein sequence ID" value="TFD23958.1"/>
    <property type="molecule type" value="Genomic_DNA"/>
</dbReference>
<dbReference type="OrthoDB" id="5121677at2"/>